<evidence type="ECO:0000313" key="6">
    <source>
        <dbReference type="EMBL" id="HDP77777.1"/>
    </source>
</evidence>
<dbReference type="FunFam" id="3.40.1030.10:FF:000003">
    <property type="entry name" value="Pyrimidine-nucleoside phosphorylase"/>
    <property type="match status" value="1"/>
</dbReference>
<name>A0A7C1CTR6_9BACT</name>
<dbReference type="InterPro" id="IPR017459">
    <property type="entry name" value="Glycosyl_Trfase_fam3_N_dom"/>
</dbReference>
<dbReference type="Proteomes" id="UP000886198">
    <property type="component" value="Unassembled WGS sequence"/>
</dbReference>
<dbReference type="InterPro" id="IPR036320">
    <property type="entry name" value="Glycosyl_Trfase_fam3_N_dom_sf"/>
</dbReference>
<evidence type="ECO:0000256" key="2">
    <source>
        <dbReference type="ARBA" id="ARBA00011738"/>
    </source>
</evidence>
<evidence type="ECO:0000256" key="3">
    <source>
        <dbReference type="ARBA" id="ARBA00022676"/>
    </source>
</evidence>
<dbReference type="InterPro" id="IPR000053">
    <property type="entry name" value="Thymidine/pyrmidine_PPase"/>
</dbReference>
<dbReference type="InterPro" id="IPR036566">
    <property type="entry name" value="PYNP-like_C_sf"/>
</dbReference>
<dbReference type="EMBL" id="DSBT01000175">
    <property type="protein sequence ID" value="HDP77777.1"/>
    <property type="molecule type" value="Genomic_DNA"/>
</dbReference>
<gene>
    <name evidence="6" type="ORF">ENN47_06270</name>
</gene>
<dbReference type="Gene3D" id="3.90.1170.30">
    <property type="entry name" value="Pyrimidine nucleoside phosphorylase-like, C-terminal domain"/>
    <property type="match status" value="1"/>
</dbReference>
<dbReference type="SUPFAM" id="SSF54680">
    <property type="entry name" value="Pyrimidine nucleoside phosphorylase C-terminal domain"/>
    <property type="match status" value="1"/>
</dbReference>
<dbReference type="Gene3D" id="1.20.970.10">
    <property type="entry name" value="Transferase, Pyrimidine Nucleoside Phosphorylase, Chain C"/>
    <property type="match status" value="1"/>
</dbReference>
<dbReference type="SUPFAM" id="SSF52418">
    <property type="entry name" value="Nucleoside phosphorylase/phosphoribosyltransferase catalytic domain"/>
    <property type="match status" value="1"/>
</dbReference>
<comment type="similarity">
    <text evidence="1">Belongs to the thymidine/pyrimidine-nucleoside phosphorylase family.</text>
</comment>
<dbReference type="SUPFAM" id="SSF47648">
    <property type="entry name" value="Nucleoside phosphorylase/phosphoribosyltransferase N-terminal domain"/>
    <property type="match status" value="1"/>
</dbReference>
<dbReference type="InterPro" id="IPR013102">
    <property type="entry name" value="PYNP_C"/>
</dbReference>
<dbReference type="AlphaFoldDB" id="A0A7C1CTR6"/>
<dbReference type="PIRSF" id="PIRSF000478">
    <property type="entry name" value="TP_PyNP"/>
    <property type="match status" value="1"/>
</dbReference>
<dbReference type="GO" id="GO:0006213">
    <property type="term" value="P:pyrimidine nucleoside metabolic process"/>
    <property type="evidence" value="ECO:0007669"/>
    <property type="project" value="InterPro"/>
</dbReference>
<dbReference type="SMART" id="SM00941">
    <property type="entry name" value="PYNP_C"/>
    <property type="match status" value="1"/>
</dbReference>
<dbReference type="GO" id="GO:0005829">
    <property type="term" value="C:cytosol"/>
    <property type="evidence" value="ECO:0007669"/>
    <property type="project" value="TreeGrafter"/>
</dbReference>
<dbReference type="PROSITE" id="PS00647">
    <property type="entry name" value="THYMID_PHOSPHORYLASE"/>
    <property type="match status" value="1"/>
</dbReference>
<organism evidence="6">
    <name type="scientific">Mesotoga infera</name>
    <dbReference type="NCBI Taxonomy" id="1236046"/>
    <lineage>
        <taxon>Bacteria</taxon>
        <taxon>Thermotogati</taxon>
        <taxon>Thermotogota</taxon>
        <taxon>Thermotogae</taxon>
        <taxon>Kosmotogales</taxon>
        <taxon>Kosmotogaceae</taxon>
        <taxon>Mesotoga</taxon>
    </lineage>
</organism>
<proteinExistence type="inferred from homology"/>
<dbReference type="NCBIfam" id="TIGR02644">
    <property type="entry name" value="Y_phosphoryl"/>
    <property type="match status" value="1"/>
</dbReference>
<dbReference type="NCBIfam" id="NF004490">
    <property type="entry name" value="PRK05820.1"/>
    <property type="match status" value="1"/>
</dbReference>
<dbReference type="InterPro" id="IPR017872">
    <property type="entry name" value="Pyrmidine_PPase_CS"/>
</dbReference>
<dbReference type="EC" id="2.4.2.4" evidence="6"/>
<feature type="domain" description="Pyrimidine nucleoside phosphorylase C-terminal" evidence="5">
    <location>
        <begin position="345"/>
        <end position="419"/>
    </location>
</feature>
<evidence type="ECO:0000256" key="4">
    <source>
        <dbReference type="ARBA" id="ARBA00022679"/>
    </source>
</evidence>
<dbReference type="Pfam" id="PF02885">
    <property type="entry name" value="Glycos_trans_3N"/>
    <property type="match status" value="1"/>
</dbReference>
<dbReference type="PANTHER" id="PTHR10515:SF0">
    <property type="entry name" value="THYMIDINE PHOSPHORYLASE"/>
    <property type="match status" value="1"/>
</dbReference>
<evidence type="ECO:0000256" key="1">
    <source>
        <dbReference type="ARBA" id="ARBA00006915"/>
    </source>
</evidence>
<dbReference type="InterPro" id="IPR035902">
    <property type="entry name" value="Nuc_phospho_transferase"/>
</dbReference>
<dbReference type="Gene3D" id="3.40.1030.10">
    <property type="entry name" value="Nucleoside phosphorylase/phosphoribosyltransferase catalytic domain"/>
    <property type="match status" value="1"/>
</dbReference>
<accession>A0A7C1CTR6</accession>
<comment type="subunit">
    <text evidence="2">Homodimer.</text>
</comment>
<dbReference type="InterPro" id="IPR018090">
    <property type="entry name" value="Pyrmidine_PPas_bac/euk"/>
</dbReference>
<evidence type="ECO:0000259" key="5">
    <source>
        <dbReference type="SMART" id="SM00941"/>
    </source>
</evidence>
<dbReference type="PANTHER" id="PTHR10515">
    <property type="entry name" value="THYMIDINE PHOSPHORYLASE"/>
    <property type="match status" value="1"/>
</dbReference>
<dbReference type="GO" id="GO:0004645">
    <property type="term" value="F:1,4-alpha-oligoglucan phosphorylase activity"/>
    <property type="evidence" value="ECO:0007669"/>
    <property type="project" value="InterPro"/>
</dbReference>
<keyword evidence="3 6" id="KW-0328">Glycosyltransferase</keyword>
<dbReference type="Pfam" id="PF07831">
    <property type="entry name" value="PYNP_C"/>
    <property type="match status" value="1"/>
</dbReference>
<dbReference type="Pfam" id="PF00591">
    <property type="entry name" value="Glycos_transf_3"/>
    <property type="match status" value="1"/>
</dbReference>
<sequence>MRTYDIIMKKRNGLPNTKEELCSLIRGFVRGDVPDYQMAAWLMAVYFNHLNSEERFHLTEIMIDSGEKIQLSSINGMKVDKHSTGGVGDKVTLVVGPIVAAAGLVFAKLSGRGLGHTGGTIDKLESIPGFVTSLSIEEFEQQSEKIGIALAGQTAQVAVADKKLYALRDVTATVDEISLIASSIMSKKLAVDSDGILLDVKIGTGAFMKYLEEARELAVAMIDIGKRKGRTTKAVISDMNQPLGIAVGNSMEVVEAIETLKGAGPDDFSHLCRVIAGQMLVIGGAASGKDAEEVVDHLIVSGKAISKFDEFVSAQGGPEGFSERYDTYFKRAAFVKEVRSSFNGYVRSVDAESIGLVCMRLGAGREKKEDVVDPSVGLEVLKKIGDRVQEGEPIAMIHANNENIIEKEIEAIRKSFVLSEQKSTPPPIVYEVL</sequence>
<dbReference type="GO" id="GO:0006206">
    <property type="term" value="P:pyrimidine nucleobase metabolic process"/>
    <property type="evidence" value="ECO:0007669"/>
    <property type="project" value="InterPro"/>
</dbReference>
<protein>
    <submittedName>
        <fullName evidence="6">Thymidine phosphorylase</fullName>
        <ecNumber evidence="6">2.4.2.4</ecNumber>
    </submittedName>
</protein>
<dbReference type="InterPro" id="IPR000312">
    <property type="entry name" value="Glycosyl_Trfase_fam3"/>
</dbReference>
<reference evidence="6" key="1">
    <citation type="journal article" date="2020" name="mSystems">
        <title>Genome- and Community-Level Interaction Insights into Carbon Utilization and Element Cycling Functions of Hydrothermarchaeota in Hydrothermal Sediment.</title>
        <authorList>
            <person name="Zhou Z."/>
            <person name="Liu Y."/>
            <person name="Xu W."/>
            <person name="Pan J."/>
            <person name="Luo Z.H."/>
            <person name="Li M."/>
        </authorList>
    </citation>
    <scope>NUCLEOTIDE SEQUENCE [LARGE SCALE GENOMIC DNA]</scope>
    <source>
        <strain evidence="6">SpSt-1179</strain>
    </source>
</reference>
<comment type="caution">
    <text evidence="6">The sequence shown here is derived from an EMBL/GenBank/DDBJ whole genome shotgun (WGS) entry which is preliminary data.</text>
</comment>
<dbReference type="GO" id="GO:0009032">
    <property type="term" value="F:thymidine phosphorylase activity"/>
    <property type="evidence" value="ECO:0007669"/>
    <property type="project" value="UniProtKB-EC"/>
</dbReference>
<keyword evidence="4 6" id="KW-0808">Transferase</keyword>